<accession>R7UZP5</accession>
<proteinExistence type="predicted"/>
<dbReference type="GO" id="GO:0140560">
    <property type="term" value="F:xylosyl alpha-1,3-xylosyltransferase activity"/>
    <property type="evidence" value="ECO:0007669"/>
    <property type="project" value="TreeGrafter"/>
</dbReference>
<gene>
    <name evidence="2" type="ORF">CAPTEDRAFT_219773</name>
</gene>
<dbReference type="Proteomes" id="UP000014760">
    <property type="component" value="Unassembled WGS sequence"/>
</dbReference>
<dbReference type="OMA" id="NVWCIFT"/>
<dbReference type="InterPro" id="IPR029044">
    <property type="entry name" value="Nucleotide-diphossugar_trans"/>
</dbReference>
<dbReference type="FunCoup" id="R7UZP5">
    <property type="interactions" value="477"/>
</dbReference>
<dbReference type="EMBL" id="AMQN01005528">
    <property type="status" value="NOT_ANNOTATED_CDS"/>
    <property type="molecule type" value="Genomic_DNA"/>
</dbReference>
<dbReference type="SUPFAM" id="SSF53448">
    <property type="entry name" value="Nucleotide-diphospho-sugar transferases"/>
    <property type="match status" value="1"/>
</dbReference>
<dbReference type="InterPro" id="IPR002495">
    <property type="entry name" value="Glyco_trans_8"/>
</dbReference>
<reference evidence="2 4" key="2">
    <citation type="journal article" date="2013" name="Nature">
        <title>Insights into bilaterian evolution from three spiralian genomes.</title>
        <authorList>
            <person name="Simakov O."/>
            <person name="Marletaz F."/>
            <person name="Cho S.J."/>
            <person name="Edsinger-Gonzales E."/>
            <person name="Havlak P."/>
            <person name="Hellsten U."/>
            <person name="Kuo D.H."/>
            <person name="Larsson T."/>
            <person name="Lv J."/>
            <person name="Arendt D."/>
            <person name="Savage R."/>
            <person name="Osoegawa K."/>
            <person name="de Jong P."/>
            <person name="Grimwood J."/>
            <person name="Chapman J.A."/>
            <person name="Shapiro H."/>
            <person name="Aerts A."/>
            <person name="Otillar R.P."/>
            <person name="Terry A.Y."/>
            <person name="Boore J.L."/>
            <person name="Grigoriev I.V."/>
            <person name="Lindberg D.R."/>
            <person name="Seaver E.C."/>
            <person name="Weisblat D.A."/>
            <person name="Putnam N.H."/>
            <person name="Rokhsar D.S."/>
        </authorList>
    </citation>
    <scope>NUCLEOTIDE SEQUENCE</scope>
    <source>
        <strain evidence="2 4">I ESC-2004</strain>
    </source>
</reference>
<evidence type="ECO:0008006" key="5">
    <source>
        <dbReference type="Google" id="ProtNLM"/>
    </source>
</evidence>
<dbReference type="AlphaFoldDB" id="R7UZP5"/>
<reference evidence="4" key="1">
    <citation type="submission" date="2012-12" db="EMBL/GenBank/DDBJ databases">
        <authorList>
            <person name="Hellsten U."/>
            <person name="Grimwood J."/>
            <person name="Chapman J.A."/>
            <person name="Shapiro H."/>
            <person name="Aerts A."/>
            <person name="Otillar R.P."/>
            <person name="Terry A.Y."/>
            <person name="Boore J.L."/>
            <person name="Simakov O."/>
            <person name="Marletaz F."/>
            <person name="Cho S.-J."/>
            <person name="Edsinger-Gonzales E."/>
            <person name="Havlak P."/>
            <person name="Kuo D.-H."/>
            <person name="Larsson T."/>
            <person name="Lv J."/>
            <person name="Arendt D."/>
            <person name="Savage R."/>
            <person name="Osoegawa K."/>
            <person name="de Jong P."/>
            <person name="Lindberg D.R."/>
            <person name="Seaver E.C."/>
            <person name="Weisblat D.A."/>
            <person name="Putnam N.H."/>
            <person name="Grigoriev I.V."/>
            <person name="Rokhsar D.S."/>
        </authorList>
    </citation>
    <scope>NUCLEOTIDE SEQUENCE</scope>
    <source>
        <strain evidence="4">I ESC-2004</strain>
    </source>
</reference>
<evidence type="ECO:0000256" key="1">
    <source>
        <dbReference type="SAM" id="SignalP"/>
    </source>
</evidence>
<dbReference type="InterPro" id="IPR042465">
    <property type="entry name" value="XXLT1"/>
</dbReference>
<name>R7UZP5_CAPTE</name>
<dbReference type="GO" id="GO:0005789">
    <property type="term" value="C:endoplasmic reticulum membrane"/>
    <property type="evidence" value="ECO:0007669"/>
    <property type="project" value="TreeGrafter"/>
</dbReference>
<protein>
    <recommendedName>
        <fullName evidence="5">Xyloside xylosyltransferase 1</fullName>
    </recommendedName>
</protein>
<keyword evidence="1" id="KW-0732">Signal</keyword>
<dbReference type="OrthoDB" id="411524at2759"/>
<feature type="signal peptide" evidence="1">
    <location>
        <begin position="1"/>
        <end position="20"/>
    </location>
</feature>
<reference evidence="3" key="3">
    <citation type="submission" date="2015-06" db="UniProtKB">
        <authorList>
            <consortium name="EnsemblMetazoa"/>
        </authorList>
    </citation>
    <scope>IDENTIFICATION</scope>
</reference>
<dbReference type="HOGENOM" id="CLU_048175_2_0_1"/>
<keyword evidence="4" id="KW-1185">Reference proteome</keyword>
<evidence type="ECO:0000313" key="4">
    <source>
        <dbReference type="Proteomes" id="UP000014760"/>
    </source>
</evidence>
<dbReference type="PANTHER" id="PTHR46612:SF1">
    <property type="entry name" value="XYLOSIDE XYLOSYLTRANSFERASE 1"/>
    <property type="match status" value="1"/>
</dbReference>
<dbReference type="GO" id="GO:0016266">
    <property type="term" value="P:protein O-linked glycosylation via N-acetyl-galactosamine"/>
    <property type="evidence" value="ECO:0007669"/>
    <property type="project" value="TreeGrafter"/>
</dbReference>
<sequence>MSKLSFVILIVFTLFCVFLAEEGDSYFGSKSGDTTTCHNVENDHLECDSDNSIDVIFTFTNAVKNDDLQKQFILTVTSLFRHATIPLNIHIIGEEASQNLAEKIMAKNVPSTAKYKIVHLDVDHLATELADIVEPMQERFSYKKGSYYNHALFFLSTAIHRVMPSTMHRAIMMDVDLKFRGDIKQLYDQFSLFDETHVMGLAREMQPVYRHLFWYHRRENPGTRVGDPPPNGLTGFNSGVLLLDLDRMRSSQLYNSMLERKNIESLADEFRIKGHLGDQDFFTLLGMVHEELFYVLPCVFNRQLSSWWKDHGYKDVFHLYHDCEGDVLIYHGNGKTKIPDN</sequence>
<dbReference type="EMBL" id="KB296213">
    <property type="protein sequence ID" value="ELU12058.1"/>
    <property type="molecule type" value="Genomic_DNA"/>
</dbReference>
<dbReference type="STRING" id="283909.R7UZP5"/>
<dbReference type="EnsemblMetazoa" id="CapteT219773">
    <property type="protein sequence ID" value="CapteP219773"/>
    <property type="gene ID" value="CapteG219773"/>
</dbReference>
<dbReference type="PANTHER" id="PTHR46612">
    <property type="entry name" value="XYLOSIDE XYLOSYLTRANSFERASE 1"/>
    <property type="match status" value="1"/>
</dbReference>
<evidence type="ECO:0000313" key="2">
    <source>
        <dbReference type="EMBL" id="ELU12058.1"/>
    </source>
</evidence>
<organism evidence="2">
    <name type="scientific">Capitella teleta</name>
    <name type="common">Polychaete worm</name>
    <dbReference type="NCBI Taxonomy" id="283909"/>
    <lineage>
        <taxon>Eukaryota</taxon>
        <taxon>Metazoa</taxon>
        <taxon>Spiralia</taxon>
        <taxon>Lophotrochozoa</taxon>
        <taxon>Annelida</taxon>
        <taxon>Polychaeta</taxon>
        <taxon>Sedentaria</taxon>
        <taxon>Scolecida</taxon>
        <taxon>Capitellidae</taxon>
        <taxon>Capitella</taxon>
    </lineage>
</organism>
<evidence type="ECO:0000313" key="3">
    <source>
        <dbReference type="EnsemblMetazoa" id="CapteP219773"/>
    </source>
</evidence>
<dbReference type="Gene3D" id="3.90.550.10">
    <property type="entry name" value="Spore Coat Polysaccharide Biosynthesis Protein SpsA, Chain A"/>
    <property type="match status" value="1"/>
</dbReference>
<feature type="chain" id="PRO_5008788539" description="Xyloside xylosyltransferase 1" evidence="1">
    <location>
        <begin position="21"/>
        <end position="341"/>
    </location>
</feature>
<dbReference type="Pfam" id="PF01501">
    <property type="entry name" value="Glyco_transf_8"/>
    <property type="match status" value="1"/>
</dbReference>